<dbReference type="GO" id="GO:0140825">
    <property type="term" value="F:lactoperoxidase activity"/>
    <property type="evidence" value="ECO:0007669"/>
    <property type="project" value="UniProtKB-EC"/>
</dbReference>
<dbReference type="GO" id="GO:0046872">
    <property type="term" value="F:metal ion binding"/>
    <property type="evidence" value="ECO:0007669"/>
    <property type="project" value="UniProtKB-UniRule"/>
</dbReference>
<dbReference type="RefSeq" id="XP_033684430.1">
    <property type="nucleotide sequence ID" value="XM_033834934.1"/>
</dbReference>
<dbReference type="InterPro" id="IPR019794">
    <property type="entry name" value="Peroxidases_AS"/>
</dbReference>
<dbReference type="InterPro" id="IPR010255">
    <property type="entry name" value="Haem_peroxidase_sf"/>
</dbReference>
<dbReference type="PROSITE" id="PS00436">
    <property type="entry name" value="PEROXIDASE_2"/>
    <property type="match status" value="1"/>
</dbReference>
<feature type="domain" description="Plant heme peroxidase family profile" evidence="11">
    <location>
        <begin position="19"/>
        <end position="270"/>
    </location>
</feature>
<dbReference type="OrthoDB" id="2113341at2759"/>
<dbReference type="SUPFAM" id="SSF48113">
    <property type="entry name" value="Heme-dependent peroxidases"/>
    <property type="match status" value="1"/>
</dbReference>
<protein>
    <recommendedName>
        <fullName evidence="10">Peroxidase</fullName>
        <ecNumber evidence="10">1.11.1.-</ecNumber>
    </recommendedName>
</protein>
<dbReference type="Pfam" id="PF00141">
    <property type="entry name" value="peroxidase"/>
    <property type="match status" value="1"/>
</dbReference>
<evidence type="ECO:0000256" key="2">
    <source>
        <dbReference type="ARBA" id="ARBA00001913"/>
    </source>
</evidence>
<reference evidence="12" key="1">
    <citation type="journal article" date="2020" name="Stud. Mycol.">
        <title>101 Dothideomycetes genomes: a test case for predicting lifestyles and emergence of pathogens.</title>
        <authorList>
            <person name="Haridas S."/>
            <person name="Albert R."/>
            <person name="Binder M."/>
            <person name="Bloem J."/>
            <person name="Labutti K."/>
            <person name="Salamov A."/>
            <person name="Andreopoulos B."/>
            <person name="Baker S."/>
            <person name="Barry K."/>
            <person name="Bills G."/>
            <person name="Bluhm B."/>
            <person name="Cannon C."/>
            <person name="Castanera R."/>
            <person name="Culley D."/>
            <person name="Daum C."/>
            <person name="Ezra D."/>
            <person name="Gonzalez J."/>
            <person name="Henrissat B."/>
            <person name="Kuo A."/>
            <person name="Liang C."/>
            <person name="Lipzen A."/>
            <person name="Lutzoni F."/>
            <person name="Magnuson J."/>
            <person name="Mondo S."/>
            <person name="Nolan M."/>
            <person name="Ohm R."/>
            <person name="Pangilinan J."/>
            <person name="Park H.-J."/>
            <person name="Ramirez L."/>
            <person name="Alfaro M."/>
            <person name="Sun H."/>
            <person name="Tritt A."/>
            <person name="Yoshinaga Y."/>
            <person name="Zwiers L.-H."/>
            <person name="Turgeon B."/>
            <person name="Goodwin S."/>
            <person name="Spatafora J."/>
            <person name="Crous P."/>
            <person name="Grigoriev I."/>
        </authorList>
    </citation>
    <scope>NUCLEOTIDE SEQUENCE</scope>
    <source>
        <strain evidence="12">CBS 122368</strain>
    </source>
</reference>
<evidence type="ECO:0000256" key="3">
    <source>
        <dbReference type="ARBA" id="ARBA00001970"/>
    </source>
</evidence>
<evidence type="ECO:0000256" key="5">
    <source>
        <dbReference type="ARBA" id="ARBA00022617"/>
    </source>
</evidence>
<evidence type="ECO:0000313" key="12">
    <source>
        <dbReference type="EMBL" id="KAF2249426.1"/>
    </source>
</evidence>
<keyword evidence="6" id="KW-0479">Metal-binding</keyword>
<gene>
    <name evidence="12" type="ORF">BU26DRAFT_595324</name>
</gene>
<sequence length="299" mass="31476">MHLQSALLLCLSSATAAFDLQPRNSSTSNCPPVWSDVVKDLESDFAGCNDNAHAAIRAPFHDCVINGCDGSLILGGECSRSENAGLTDVCNYLGNKATQYNVGAADMISVAAATAIAICPMGPRVRALVGRTDSSVPAPEGQIPSTSDPVDKILATFGAVGMSAQDVVALVGSHTVARQSFDDPDKAGAALDTSPGTFDNTFYEETKEGTAPYSFSSDRRMSNDSETGDTWNRFAGSQSAWIAAFTDAWNRFTVTGNDVGSLQDCSSLLPGGGRNKRDAMSAPFCHECGRRGVHFRGRS</sequence>
<dbReference type="EC" id="1.11.1.-" evidence="10"/>
<comment type="cofactor">
    <cofactor evidence="2">
        <name>Ca(2+)</name>
        <dbReference type="ChEBI" id="CHEBI:29108"/>
    </cofactor>
</comment>
<dbReference type="Proteomes" id="UP000800094">
    <property type="component" value="Unassembled WGS sequence"/>
</dbReference>
<keyword evidence="10" id="KW-0732">Signal</keyword>
<dbReference type="PROSITE" id="PS00435">
    <property type="entry name" value="PEROXIDASE_1"/>
    <property type="match status" value="1"/>
</dbReference>
<evidence type="ECO:0000256" key="10">
    <source>
        <dbReference type="RuleBase" id="RU363051"/>
    </source>
</evidence>
<comment type="cofactor">
    <cofactor evidence="3">
        <name>heme b</name>
        <dbReference type="ChEBI" id="CHEBI:60344"/>
    </cofactor>
</comment>
<evidence type="ECO:0000256" key="4">
    <source>
        <dbReference type="ARBA" id="ARBA00022559"/>
    </source>
</evidence>
<evidence type="ECO:0000259" key="11">
    <source>
        <dbReference type="PROSITE" id="PS50873"/>
    </source>
</evidence>
<name>A0A6A6IG98_9PLEO</name>
<comment type="similarity">
    <text evidence="9">Belongs to the peroxidase family.</text>
</comment>
<organism evidence="12 13">
    <name type="scientific">Trematosphaeria pertusa</name>
    <dbReference type="NCBI Taxonomy" id="390896"/>
    <lineage>
        <taxon>Eukaryota</taxon>
        <taxon>Fungi</taxon>
        <taxon>Dikarya</taxon>
        <taxon>Ascomycota</taxon>
        <taxon>Pezizomycotina</taxon>
        <taxon>Dothideomycetes</taxon>
        <taxon>Pleosporomycetidae</taxon>
        <taxon>Pleosporales</taxon>
        <taxon>Massarineae</taxon>
        <taxon>Trematosphaeriaceae</taxon>
        <taxon>Trematosphaeria</taxon>
    </lineage>
</organism>
<dbReference type="InterPro" id="IPR019793">
    <property type="entry name" value="Peroxidases_heam-ligand_BS"/>
</dbReference>
<evidence type="ECO:0000256" key="6">
    <source>
        <dbReference type="ARBA" id="ARBA00022723"/>
    </source>
</evidence>
<dbReference type="PRINTS" id="PR00458">
    <property type="entry name" value="PEROXIDASE"/>
</dbReference>
<keyword evidence="8" id="KW-0408">Iron</keyword>
<dbReference type="InterPro" id="IPR002016">
    <property type="entry name" value="Haem_peroxidase"/>
</dbReference>
<accession>A0A6A6IG98</accession>
<comment type="catalytic activity">
    <reaction evidence="1">
        <text>2 a phenolic donor + H2O2 = 2 a phenolic radical donor + 2 H2O</text>
        <dbReference type="Rhea" id="RHEA:56136"/>
        <dbReference type="ChEBI" id="CHEBI:15377"/>
        <dbReference type="ChEBI" id="CHEBI:16240"/>
        <dbReference type="ChEBI" id="CHEBI:139520"/>
        <dbReference type="ChEBI" id="CHEBI:139521"/>
        <dbReference type="EC" id="1.11.1.7"/>
    </reaction>
</comment>
<dbReference type="AlphaFoldDB" id="A0A6A6IG98"/>
<dbReference type="InterPro" id="IPR000823">
    <property type="entry name" value="Peroxidase_pln"/>
</dbReference>
<evidence type="ECO:0000313" key="13">
    <source>
        <dbReference type="Proteomes" id="UP000800094"/>
    </source>
</evidence>
<dbReference type="EMBL" id="ML987195">
    <property type="protein sequence ID" value="KAF2249426.1"/>
    <property type="molecule type" value="Genomic_DNA"/>
</dbReference>
<dbReference type="PROSITE" id="PS50873">
    <property type="entry name" value="PEROXIDASE_4"/>
    <property type="match status" value="1"/>
</dbReference>
<evidence type="ECO:0000256" key="7">
    <source>
        <dbReference type="ARBA" id="ARBA00023002"/>
    </source>
</evidence>
<evidence type="ECO:0000256" key="9">
    <source>
        <dbReference type="RuleBase" id="RU004241"/>
    </source>
</evidence>
<proteinExistence type="inferred from homology"/>
<dbReference type="Gene3D" id="1.10.520.10">
    <property type="match status" value="1"/>
</dbReference>
<feature type="chain" id="PRO_5025711938" description="Peroxidase" evidence="10">
    <location>
        <begin position="18"/>
        <end position="299"/>
    </location>
</feature>
<evidence type="ECO:0000256" key="1">
    <source>
        <dbReference type="ARBA" id="ARBA00000189"/>
    </source>
</evidence>
<dbReference type="PANTHER" id="PTHR31517">
    <property type="match status" value="1"/>
</dbReference>
<dbReference type="GO" id="GO:0006979">
    <property type="term" value="P:response to oxidative stress"/>
    <property type="evidence" value="ECO:0007669"/>
    <property type="project" value="InterPro"/>
</dbReference>
<keyword evidence="13" id="KW-1185">Reference proteome</keyword>
<dbReference type="PANTHER" id="PTHR31517:SF48">
    <property type="entry name" value="PEROXIDASE 16-RELATED"/>
    <property type="match status" value="1"/>
</dbReference>
<keyword evidence="5" id="KW-0349">Heme</keyword>
<dbReference type="GO" id="GO:0020037">
    <property type="term" value="F:heme binding"/>
    <property type="evidence" value="ECO:0007669"/>
    <property type="project" value="UniProtKB-UniRule"/>
</dbReference>
<dbReference type="PRINTS" id="PR00461">
    <property type="entry name" value="PLPEROXIDASE"/>
</dbReference>
<evidence type="ECO:0000256" key="8">
    <source>
        <dbReference type="ARBA" id="ARBA00023004"/>
    </source>
</evidence>
<feature type="signal peptide" evidence="10">
    <location>
        <begin position="1"/>
        <end position="17"/>
    </location>
</feature>
<dbReference type="GeneID" id="54588264"/>
<keyword evidence="4 10" id="KW-0575">Peroxidase</keyword>
<keyword evidence="7 10" id="KW-0560">Oxidoreductase</keyword>
<dbReference type="Gene3D" id="1.10.420.10">
    <property type="entry name" value="Peroxidase, domain 2"/>
    <property type="match status" value="1"/>
</dbReference>